<dbReference type="InterPro" id="IPR018193">
    <property type="entry name" value="Glyc_kinase_flavodox-like_fold"/>
</dbReference>
<evidence type="ECO:0000256" key="1">
    <source>
        <dbReference type="ARBA" id="ARBA00006284"/>
    </source>
</evidence>
<dbReference type="Proteomes" id="UP000481621">
    <property type="component" value="Unassembled WGS sequence"/>
</dbReference>
<keyword evidence="6" id="KW-1185">Reference proteome</keyword>
<dbReference type="GO" id="GO:0031388">
    <property type="term" value="P:organic acid phosphorylation"/>
    <property type="evidence" value="ECO:0007669"/>
    <property type="project" value="UniProtKB-UniRule"/>
</dbReference>
<dbReference type="PANTHER" id="PTHR21599:SF0">
    <property type="entry name" value="GLYCERATE KINASE"/>
    <property type="match status" value="1"/>
</dbReference>
<dbReference type="InterPro" id="IPR004381">
    <property type="entry name" value="Glycerate_kinase"/>
</dbReference>
<dbReference type="InterPro" id="IPR036129">
    <property type="entry name" value="Glycerate_kinase_sf"/>
</dbReference>
<dbReference type="GO" id="GO:0008887">
    <property type="term" value="F:glycerate kinase activity"/>
    <property type="evidence" value="ECO:0007669"/>
    <property type="project" value="UniProtKB-UniRule"/>
</dbReference>
<dbReference type="NCBIfam" id="TIGR00045">
    <property type="entry name" value="glycerate kinase"/>
    <property type="match status" value="1"/>
</dbReference>
<comment type="similarity">
    <text evidence="1 4">Belongs to the glycerate kinase type-1 family.</text>
</comment>
<organism evidence="5 6">
    <name type="scientific">Neobacillus thermocopriae</name>
    <dbReference type="NCBI Taxonomy" id="1215031"/>
    <lineage>
        <taxon>Bacteria</taxon>
        <taxon>Bacillati</taxon>
        <taxon>Bacillota</taxon>
        <taxon>Bacilli</taxon>
        <taxon>Bacillales</taxon>
        <taxon>Bacillaceae</taxon>
        <taxon>Neobacillus</taxon>
    </lineage>
</organism>
<dbReference type="PANTHER" id="PTHR21599">
    <property type="entry name" value="GLYCERATE KINASE"/>
    <property type="match status" value="1"/>
</dbReference>
<evidence type="ECO:0000313" key="6">
    <source>
        <dbReference type="Proteomes" id="UP000481621"/>
    </source>
</evidence>
<name>A0A6B3TU52_9BACI</name>
<keyword evidence="3 4" id="KW-0418">Kinase</keyword>
<evidence type="ECO:0000256" key="4">
    <source>
        <dbReference type="PIRNR" id="PIRNR006078"/>
    </source>
</evidence>
<dbReference type="Gene3D" id="3.90.1510.10">
    <property type="entry name" value="Glycerate kinase, domain 2"/>
    <property type="match status" value="1"/>
</dbReference>
<reference evidence="5" key="1">
    <citation type="submission" date="2020-02" db="EMBL/GenBank/DDBJ databases">
        <title>Bacillus sedimentmangrovi sp. nov., isolated from sediment of the mangrove ecosystem.</title>
        <authorList>
            <person name="Liu G."/>
        </authorList>
    </citation>
    <scope>NUCLEOTIDE SEQUENCE [LARGE SCALE GENOMIC DNA]</scope>
    <source>
        <strain evidence="5">SgZ-7</strain>
    </source>
</reference>
<dbReference type="RefSeq" id="WP_163252672.1">
    <property type="nucleotide sequence ID" value="NZ_JAAIUV010000035.1"/>
</dbReference>
<accession>A0A6B3TU52</accession>
<dbReference type="SUPFAM" id="SSF110738">
    <property type="entry name" value="Glycerate kinase I"/>
    <property type="match status" value="1"/>
</dbReference>
<dbReference type="PIRSF" id="PIRSF006078">
    <property type="entry name" value="GlxK"/>
    <property type="match status" value="1"/>
</dbReference>
<dbReference type="AlphaFoldDB" id="A0A6B3TU52"/>
<gene>
    <name evidence="5" type="ORF">G4Z05_15415</name>
</gene>
<comment type="caution">
    <text evidence="5">The sequence shown here is derived from an EMBL/GenBank/DDBJ whole genome shotgun (WGS) entry which is preliminary data.</text>
</comment>
<sequence>MKIVLAPDSFKGSLTSLEATKVMKRAIQNLGKHDEIIEKPMADGGEGTVDALIAASGGEKITINCTGPDGKKITTYYAIMEKNTAVIEIANIAGLPQVAKEKRNPDYTTTFGLGEAIKDALDHGCKTLIIGLGGSATNDAGLGMLIALGMKAYNKHGEEIGIFGRHLLEVAQINLDHLDSRLKEVIIKVACDVENPLTGEMGASAIYGPQKGASPEQVVAYDKAMERFSQLFSNKRLSEIPGAGAAGGLGFAFLTLNAELVSGAKLVGEISQVEEAIQQADIVITGEGQSDEQTLFGKAPGYIAELARKYHVPVILISGSLKGNLTPLLEKFSGCFSIINHPVPIEECMERAEEFLFEQTRQVMNLVHGIRQSK</sequence>
<proteinExistence type="inferred from homology"/>
<dbReference type="EMBL" id="JAAIUV010000035">
    <property type="protein sequence ID" value="NEX80222.1"/>
    <property type="molecule type" value="Genomic_DNA"/>
</dbReference>
<protein>
    <submittedName>
        <fullName evidence="5">Glycerate kinase</fullName>
    </submittedName>
</protein>
<keyword evidence="2 4" id="KW-0808">Transferase</keyword>
<dbReference type="InterPro" id="IPR018197">
    <property type="entry name" value="Glycerate_kinase_RE-like"/>
</dbReference>
<dbReference type="Pfam" id="PF02595">
    <property type="entry name" value="Gly_kinase"/>
    <property type="match status" value="1"/>
</dbReference>
<evidence type="ECO:0000256" key="2">
    <source>
        <dbReference type="ARBA" id="ARBA00022679"/>
    </source>
</evidence>
<dbReference type="Gene3D" id="3.40.50.10350">
    <property type="entry name" value="Glycerate kinase, domain 1"/>
    <property type="match status" value="1"/>
</dbReference>
<evidence type="ECO:0000313" key="5">
    <source>
        <dbReference type="EMBL" id="NEX80222.1"/>
    </source>
</evidence>
<evidence type="ECO:0000256" key="3">
    <source>
        <dbReference type="ARBA" id="ARBA00022777"/>
    </source>
</evidence>